<organism evidence="1 2">
    <name type="scientific">Clavispora lusitaniae</name>
    <name type="common">Candida lusitaniae</name>
    <dbReference type="NCBI Taxonomy" id="36911"/>
    <lineage>
        <taxon>Eukaryota</taxon>
        <taxon>Fungi</taxon>
        <taxon>Dikarya</taxon>
        <taxon>Ascomycota</taxon>
        <taxon>Saccharomycotina</taxon>
        <taxon>Pichiomycetes</taxon>
        <taxon>Metschnikowiaceae</taxon>
        <taxon>Clavispora</taxon>
    </lineage>
</organism>
<evidence type="ECO:0000313" key="1">
    <source>
        <dbReference type="EMBL" id="QFZ29240.1"/>
    </source>
</evidence>
<sequence>MSSVAQMPVTTFPRAEASSEIDKKIEHLLINSDPNECNTNFSMVLKAIVDELKVQEETYHTCSVLALKLLRSNLLVRNIRLCVGKLLGLIHMLSENLQADPQESLHLKQLVLIILLLLLKLKEDQRSGICIDHNLLLKTLRALGFAKIMGNFITRQIELSESGHESFVILKFSCDIVFQYLYHIILLSDEEFEALTESPLIPTLISHLLSNDSFNHYNLEEDDFEDESRLIAYEEFKLLLLINEQYMMMSLSANVKENKVFEGLLAQRRDSVNGISGFTNLLVFHMNREESHIIKILMLKFLYVIFTTSSSAKLPYLNDLKILIDIMIRELNDMSYTGEDQASNSFLALTYLKVLYPMLMFSQISELDPGYKAKELVDMLRNIVVNCDVNTTDKTERPRMAQFEQASKIVKFAVLCLSIPWLKSANRAEKLMSNANTSMESVSSASSLTNRVANLKIQESTSSDQHFLSQVASVRTSTENDYHKSITSHNLSDDNETSSSMFEDNNHNVFLSPKKSHDSASMELKDTVVLLNLPKEYLLNKRLPPLPPDMSQDRSSGNLSPFSPEHAYSQSTLMPGRVTMPRKSPPPPPPPPRRRH</sequence>
<reference evidence="2" key="1">
    <citation type="journal article" date="2019" name="MBio">
        <title>Comparative genomics for the elucidation of multidrug resistance (MDR) in Candida lusitaniae.</title>
        <authorList>
            <person name="Kannan A."/>
            <person name="Asner S.A."/>
            <person name="Trachsel E."/>
            <person name="Kelly S."/>
            <person name="Parker J."/>
            <person name="Sanglard D."/>
        </authorList>
    </citation>
    <scope>NUCLEOTIDE SEQUENCE [LARGE SCALE GENOMIC DNA]</scope>
    <source>
        <strain evidence="2">P1</strain>
    </source>
</reference>
<evidence type="ECO:0000313" key="2">
    <source>
        <dbReference type="Proteomes" id="UP000326582"/>
    </source>
</evidence>
<proteinExistence type="predicted"/>
<accession>A0ACD0WPM4</accession>
<dbReference type="Proteomes" id="UP000326582">
    <property type="component" value="Chromosome 5"/>
</dbReference>
<gene>
    <name evidence="1" type="ORF">EJF14_50470</name>
</gene>
<dbReference type="EMBL" id="CP038488">
    <property type="protein sequence ID" value="QFZ29240.1"/>
    <property type="molecule type" value="Genomic_DNA"/>
</dbReference>
<keyword evidence="2" id="KW-1185">Reference proteome</keyword>
<name>A0ACD0WPM4_CLALS</name>
<protein>
    <submittedName>
        <fullName evidence="1">Uncharacterized protein</fullName>
    </submittedName>
</protein>